<feature type="transmembrane region" description="Helical" evidence="1">
    <location>
        <begin position="74"/>
        <end position="93"/>
    </location>
</feature>
<keyword evidence="3" id="KW-1185">Reference proteome</keyword>
<organism evidence="2 3">
    <name type="scientific">Alkalibacterium thalassium</name>
    <dbReference type="NCBI Taxonomy" id="426701"/>
    <lineage>
        <taxon>Bacteria</taxon>
        <taxon>Bacillati</taxon>
        <taxon>Bacillota</taxon>
        <taxon>Bacilli</taxon>
        <taxon>Lactobacillales</taxon>
        <taxon>Carnobacteriaceae</taxon>
        <taxon>Alkalibacterium</taxon>
    </lineage>
</organism>
<keyword evidence="1" id="KW-0812">Transmembrane</keyword>
<name>A0A1G9ETL0_9LACT</name>
<dbReference type="OrthoDB" id="2167666at2"/>
<dbReference type="RefSeq" id="WP_091268650.1">
    <property type="nucleotide sequence ID" value="NZ_FNFK01000067.1"/>
</dbReference>
<feature type="transmembrane region" description="Helical" evidence="1">
    <location>
        <begin position="108"/>
        <end position="129"/>
    </location>
</feature>
<keyword evidence="1" id="KW-1133">Transmembrane helix</keyword>
<dbReference type="AlphaFoldDB" id="A0A1G9ETL0"/>
<reference evidence="3" key="1">
    <citation type="submission" date="2016-10" db="EMBL/GenBank/DDBJ databases">
        <authorList>
            <person name="Varghese N."/>
            <person name="Submissions S."/>
        </authorList>
    </citation>
    <scope>NUCLEOTIDE SEQUENCE [LARGE SCALE GENOMIC DNA]</scope>
    <source>
        <strain evidence="3">DSM 19181</strain>
    </source>
</reference>
<gene>
    <name evidence="2" type="ORF">SAMN04488098_10674</name>
</gene>
<evidence type="ECO:0000313" key="3">
    <source>
        <dbReference type="Proteomes" id="UP000199433"/>
    </source>
</evidence>
<proteinExistence type="predicted"/>
<protein>
    <submittedName>
        <fullName evidence="2">Uncharacterized protein</fullName>
    </submittedName>
</protein>
<dbReference type="STRING" id="426701.SAMN04488098_10674"/>
<keyword evidence="1" id="KW-0472">Membrane</keyword>
<accession>A0A1G9ETL0</accession>
<dbReference type="EMBL" id="FNFK01000067">
    <property type="protein sequence ID" value="SDK79502.1"/>
    <property type="molecule type" value="Genomic_DNA"/>
</dbReference>
<dbReference type="Proteomes" id="UP000199433">
    <property type="component" value="Unassembled WGS sequence"/>
</dbReference>
<sequence length="137" mass="15858">MQVKVIRQEHFWEKGTHFPLRLDGDVVGKIANGETKHINLNRRQSVLQVKRYRIRSNKLRVSPGDCVKLSLKKWALWWPLCIGIAAIIGTVLSERMYADRLLESGSSWPIFISEGIISWGVMLLPYLLFDSFDLYKV</sequence>
<evidence type="ECO:0000313" key="2">
    <source>
        <dbReference type="EMBL" id="SDK79502.1"/>
    </source>
</evidence>
<evidence type="ECO:0000256" key="1">
    <source>
        <dbReference type="SAM" id="Phobius"/>
    </source>
</evidence>